<keyword evidence="9" id="KW-0808">Transferase</keyword>
<feature type="domain" description="GtrA/DPMS transmembrane" evidence="7">
    <location>
        <begin position="220"/>
        <end position="339"/>
    </location>
</feature>
<dbReference type="InterPro" id="IPR007267">
    <property type="entry name" value="GtrA_DPMS_TM"/>
</dbReference>
<dbReference type="GO" id="GO:0000271">
    <property type="term" value="P:polysaccharide biosynthetic process"/>
    <property type="evidence" value="ECO:0007669"/>
    <property type="project" value="InterPro"/>
</dbReference>
<keyword evidence="4 5" id="KW-0472">Membrane</keyword>
<dbReference type="Gene3D" id="3.90.550.10">
    <property type="entry name" value="Spore Coat Polysaccharide Biosynthesis Protein SpsA, Chain A"/>
    <property type="match status" value="1"/>
</dbReference>
<evidence type="ECO:0000256" key="5">
    <source>
        <dbReference type="SAM" id="Phobius"/>
    </source>
</evidence>
<evidence type="ECO:0000313" key="10">
    <source>
        <dbReference type="Proteomes" id="UP000516797"/>
    </source>
</evidence>
<evidence type="ECO:0000256" key="4">
    <source>
        <dbReference type="ARBA" id="ARBA00023136"/>
    </source>
</evidence>
<dbReference type="AlphaFoldDB" id="A0AB37G2R8"/>
<evidence type="ECO:0000259" key="8">
    <source>
        <dbReference type="Pfam" id="PF09992"/>
    </source>
</evidence>
<evidence type="ECO:0000256" key="2">
    <source>
        <dbReference type="ARBA" id="ARBA00022692"/>
    </source>
</evidence>
<dbReference type="InterPro" id="IPR001173">
    <property type="entry name" value="Glyco_trans_2-like"/>
</dbReference>
<organism evidence="9 10">
    <name type="scientific">Streptococcus suis</name>
    <dbReference type="NCBI Taxonomy" id="1307"/>
    <lineage>
        <taxon>Bacteria</taxon>
        <taxon>Bacillati</taxon>
        <taxon>Bacillota</taxon>
        <taxon>Bacilli</taxon>
        <taxon>Lactobacillales</taxon>
        <taxon>Streptococcaceae</taxon>
        <taxon>Streptococcus</taxon>
    </lineage>
</organism>
<proteinExistence type="predicted"/>
<dbReference type="GO" id="GO:0016020">
    <property type="term" value="C:membrane"/>
    <property type="evidence" value="ECO:0007669"/>
    <property type="project" value="UniProtKB-SubCell"/>
</dbReference>
<accession>A0AB37G2R8</accession>
<dbReference type="Pfam" id="PF09992">
    <property type="entry name" value="NAGPA"/>
    <property type="match status" value="1"/>
</dbReference>
<feature type="transmembrane region" description="Helical" evidence="5">
    <location>
        <begin position="354"/>
        <end position="373"/>
    </location>
</feature>
<evidence type="ECO:0000256" key="1">
    <source>
        <dbReference type="ARBA" id="ARBA00004141"/>
    </source>
</evidence>
<gene>
    <name evidence="9" type="primary">arnC_2</name>
    <name evidence="9" type="ORF">SSU1300283_01818</name>
</gene>
<evidence type="ECO:0000259" key="7">
    <source>
        <dbReference type="Pfam" id="PF04138"/>
    </source>
</evidence>
<protein>
    <submittedName>
        <fullName evidence="9">Undecaprenyl-phosphate 4-deoxy-4-formamido-L-arabinose transferase</fullName>
    </submittedName>
</protein>
<reference evidence="9 10" key="1">
    <citation type="submission" date="2020-07" db="EMBL/GenBank/DDBJ databases">
        <title>Complete genome sequences of Streptococcus suis pig pathogenic strain 10, 13-00283-02 and 16085/3b.</title>
        <authorList>
            <person name="Bunk B."/>
            <person name="Jakobczak B."/>
            <person name="Florian V."/>
            <person name="Dittmar D."/>
            <person name="Maeder U."/>
            <person name="Jarek M."/>
            <person name="Baums C.G."/>
            <person name="Haeussler S."/>
            <person name="Voelker U."/>
            <person name="Michalik S."/>
        </authorList>
    </citation>
    <scope>NUCLEOTIDE SEQUENCE [LARGE SCALE GENOMIC DNA]</scope>
    <source>
        <strain evidence="9 10">13-00283-02</strain>
    </source>
</reference>
<feature type="domain" description="Phosphodiester glycosidase" evidence="8">
    <location>
        <begin position="475"/>
        <end position="601"/>
    </location>
</feature>
<dbReference type="SUPFAM" id="SSF53448">
    <property type="entry name" value="Nucleotide-diphospho-sugar transferases"/>
    <property type="match status" value="1"/>
</dbReference>
<feature type="transmembrane region" description="Helical" evidence="5">
    <location>
        <begin position="313"/>
        <end position="333"/>
    </location>
</feature>
<dbReference type="PANTHER" id="PTHR48090">
    <property type="entry name" value="UNDECAPRENYL-PHOSPHATE 4-DEOXY-4-FORMAMIDO-L-ARABINOSE TRANSFERASE-RELATED"/>
    <property type="match status" value="1"/>
</dbReference>
<dbReference type="InterPro" id="IPR050256">
    <property type="entry name" value="Glycosyltransferase_2"/>
</dbReference>
<feature type="domain" description="Glycosyltransferase 2-like" evidence="6">
    <location>
        <begin position="4"/>
        <end position="147"/>
    </location>
</feature>
<dbReference type="Pfam" id="PF04138">
    <property type="entry name" value="GtrA_DPMS_TM"/>
    <property type="match status" value="1"/>
</dbReference>
<evidence type="ECO:0000313" key="9">
    <source>
        <dbReference type="EMBL" id="QOE29133.1"/>
    </source>
</evidence>
<dbReference type="CDD" id="cd04179">
    <property type="entry name" value="DPM_DPG-synthase_like"/>
    <property type="match status" value="1"/>
</dbReference>
<dbReference type="Proteomes" id="UP000516797">
    <property type="component" value="Chromosome"/>
</dbReference>
<feature type="transmembrane region" description="Helical" evidence="5">
    <location>
        <begin position="282"/>
        <end position="307"/>
    </location>
</feature>
<dbReference type="Pfam" id="PF00535">
    <property type="entry name" value="Glycos_transf_2"/>
    <property type="match status" value="1"/>
</dbReference>
<dbReference type="EMBL" id="CP058741">
    <property type="protein sequence ID" value="QOE29133.1"/>
    <property type="molecule type" value="Genomic_DNA"/>
</dbReference>
<comment type="subcellular location">
    <subcellularLocation>
        <location evidence="1">Membrane</location>
        <topology evidence="1">Multi-pass membrane protein</topology>
    </subcellularLocation>
</comment>
<keyword evidence="2 5" id="KW-0812">Transmembrane</keyword>
<dbReference type="InterPro" id="IPR018711">
    <property type="entry name" value="NAGPA"/>
</dbReference>
<evidence type="ECO:0000259" key="6">
    <source>
        <dbReference type="Pfam" id="PF00535"/>
    </source>
</evidence>
<name>A0AB37G2R8_STRSU</name>
<keyword evidence="3 5" id="KW-1133">Transmembrane helix</keyword>
<evidence type="ECO:0000256" key="3">
    <source>
        <dbReference type="ARBA" id="ARBA00022989"/>
    </source>
</evidence>
<dbReference type="PANTHER" id="PTHR48090:SF6">
    <property type="entry name" value="SLR5056 PROTEIN"/>
    <property type="match status" value="1"/>
</dbReference>
<dbReference type="InterPro" id="IPR029044">
    <property type="entry name" value="Nucleotide-diphossugar_trans"/>
</dbReference>
<dbReference type="GO" id="GO:0016740">
    <property type="term" value="F:transferase activity"/>
    <property type="evidence" value="ECO:0007669"/>
    <property type="project" value="UniProtKB-KW"/>
</dbReference>
<sequence>MYYVVIPAYQPDEKLIQLLEIMKNRLNCQVIVVDDGSTGASKNILEIAKTYAIVLHHDVNKGKGQALRTAFSFIQDLRKPGVIVTADADGQHTVNDIDRVARAAMNLPSRLILGVRQFTKDIPLRSRFGNKLTRVLFRLQTGVNVSDTQTGLRGFHTDLIPFMLDIEGDRYEYEMNMLTQASQRYKITEVPIQTIYIDDNASSHFRPIKDGLLIYKNLFKFALASFGGFLVDYGIYALALLLLTSLPTALRLLVANTIARICSATCNFALNKKLVFNNEESIARTGAGYFTLALVLFLCDTALLYLFHQILGLNLYIVKLAVDIFLFLASWFVQKNIIFKERKSFSHEIAKKTFAYAAIFGMLLTGGFTYSMLKTFVLSEAITTVAASNATANSQNTATSSSSTAATTATNVSTTDTSYSDDNIQINLETITTNNTTVYVADIQVSSPEYLKTALAQNTYGTNVTAKTSETATANNAILAVNGDYYGANSTGYVIKNGVLYRDTVRDNAAYGDLAIYADGSFEVIYENEITAQELIDKGVVNLLAFGPSLVENGEIVVDTSTEVGRAMSSNPRSAIGIIDENHYIIVVADGRTSESQGLSLSIGRSYETIWCSNCLQP</sequence>